<reference evidence="1 2" key="2">
    <citation type="submission" date="2018-11" db="EMBL/GenBank/DDBJ databases">
        <authorList>
            <consortium name="Pathogen Informatics"/>
        </authorList>
    </citation>
    <scope>NUCLEOTIDE SEQUENCE [LARGE SCALE GENOMIC DNA]</scope>
</reference>
<keyword evidence="2" id="KW-1185">Reference proteome</keyword>
<gene>
    <name evidence="1" type="ORF">TTAC_LOCUS9960</name>
</gene>
<reference evidence="3" key="1">
    <citation type="submission" date="2017-02" db="UniProtKB">
        <authorList>
            <consortium name="WormBaseParasite"/>
        </authorList>
    </citation>
    <scope>IDENTIFICATION</scope>
</reference>
<dbReference type="Proteomes" id="UP000274429">
    <property type="component" value="Unassembled WGS sequence"/>
</dbReference>
<dbReference type="WBParaSite" id="TTAC_0000997501-mRNA-1">
    <property type="protein sequence ID" value="TTAC_0000997501-mRNA-1"/>
    <property type="gene ID" value="TTAC_0000997501"/>
</dbReference>
<dbReference type="AlphaFoldDB" id="A0A0R3X8V0"/>
<dbReference type="STRING" id="6205.A0A0R3X8V0"/>
<accession>A0A0R3X8V0</accession>
<evidence type="ECO:0000313" key="1">
    <source>
        <dbReference type="EMBL" id="VDM34940.1"/>
    </source>
</evidence>
<organism evidence="3">
    <name type="scientific">Hydatigena taeniaeformis</name>
    <name type="common">Feline tapeworm</name>
    <name type="synonym">Taenia taeniaeformis</name>
    <dbReference type="NCBI Taxonomy" id="6205"/>
    <lineage>
        <taxon>Eukaryota</taxon>
        <taxon>Metazoa</taxon>
        <taxon>Spiralia</taxon>
        <taxon>Lophotrochozoa</taxon>
        <taxon>Platyhelminthes</taxon>
        <taxon>Cestoda</taxon>
        <taxon>Eucestoda</taxon>
        <taxon>Cyclophyllidea</taxon>
        <taxon>Taeniidae</taxon>
        <taxon>Hydatigera</taxon>
    </lineage>
</organism>
<sequence>MTAMHKMFLRSSNRSTMGDFNHLFSPCFPTNFTTSWNHGGKNWTVFHGSEGLQSLSGNVFNACFEIAVKVITECELGANWTKDLGNLKQMEIQATSYMCSKTEEAGEFLINRPADGRVPVRWYFDAARRACSTPLSGRPFLCMELTYISALLSHGFDLPMDKYLNLNRTIGNIEVGWPVGFLVDILLRCF</sequence>
<evidence type="ECO:0000313" key="3">
    <source>
        <dbReference type="WBParaSite" id="TTAC_0000997501-mRNA-1"/>
    </source>
</evidence>
<protein>
    <submittedName>
        <fullName evidence="3">BTB/POZ domain-containing protein</fullName>
    </submittedName>
</protein>
<name>A0A0R3X8V0_HYDTA</name>
<dbReference type="Gene3D" id="3.30.420.150">
    <property type="entry name" value="Exopolyphosphatase. Domain 2"/>
    <property type="match status" value="1"/>
</dbReference>
<dbReference type="EMBL" id="UYWX01021192">
    <property type="protein sequence ID" value="VDM34940.1"/>
    <property type="molecule type" value="Genomic_DNA"/>
</dbReference>
<dbReference type="OrthoDB" id="6372431at2759"/>
<evidence type="ECO:0000313" key="2">
    <source>
        <dbReference type="Proteomes" id="UP000274429"/>
    </source>
</evidence>
<proteinExistence type="predicted"/>